<dbReference type="FunFam" id="1.25.40.10:FF:000436">
    <property type="entry name" value="Pentatricopeptide repeat-containing protein At5g39350 family"/>
    <property type="match status" value="1"/>
</dbReference>
<dbReference type="InterPro" id="IPR002885">
    <property type="entry name" value="PPR_rpt"/>
</dbReference>
<accession>A0A059AR29</accession>
<evidence type="ECO:0000256" key="3">
    <source>
        <dbReference type="PROSITE-ProRule" id="PRU00708"/>
    </source>
</evidence>
<dbReference type="Gramene" id="KCW56229">
    <property type="protein sequence ID" value="KCW56229"/>
    <property type="gene ID" value="EUGRSUZ_I01978"/>
</dbReference>
<feature type="repeat" description="PPR" evidence="3">
    <location>
        <begin position="527"/>
        <end position="561"/>
    </location>
</feature>
<dbReference type="Pfam" id="PF13041">
    <property type="entry name" value="PPR_2"/>
    <property type="match status" value="3"/>
</dbReference>
<dbReference type="PROSITE" id="PS51375">
    <property type="entry name" value="PPR"/>
    <property type="match status" value="8"/>
</dbReference>
<feature type="repeat" description="PPR" evidence="3">
    <location>
        <begin position="257"/>
        <end position="287"/>
    </location>
</feature>
<gene>
    <name evidence="4" type="ORF">EUGRSUZ_I01978</name>
</gene>
<dbReference type="FunFam" id="1.25.40.10:FF:000381">
    <property type="entry name" value="Pentatricopeptide repeat-containing protein"/>
    <property type="match status" value="1"/>
</dbReference>
<dbReference type="PANTHER" id="PTHR47926">
    <property type="entry name" value="PENTATRICOPEPTIDE REPEAT-CONTAINING PROTEIN"/>
    <property type="match status" value="1"/>
</dbReference>
<organism evidence="4">
    <name type="scientific">Eucalyptus grandis</name>
    <name type="common">Flooded gum</name>
    <dbReference type="NCBI Taxonomy" id="71139"/>
    <lineage>
        <taxon>Eukaryota</taxon>
        <taxon>Viridiplantae</taxon>
        <taxon>Streptophyta</taxon>
        <taxon>Embryophyta</taxon>
        <taxon>Tracheophyta</taxon>
        <taxon>Spermatophyta</taxon>
        <taxon>Magnoliopsida</taxon>
        <taxon>eudicotyledons</taxon>
        <taxon>Gunneridae</taxon>
        <taxon>Pentapetalae</taxon>
        <taxon>rosids</taxon>
        <taxon>malvids</taxon>
        <taxon>Myrtales</taxon>
        <taxon>Myrtaceae</taxon>
        <taxon>Myrtoideae</taxon>
        <taxon>Eucalypteae</taxon>
        <taxon>Eucalyptus</taxon>
    </lineage>
</organism>
<dbReference type="OrthoDB" id="185373at2759"/>
<dbReference type="Gene3D" id="1.25.40.10">
    <property type="entry name" value="Tetratricopeptide repeat domain"/>
    <property type="match status" value="5"/>
</dbReference>
<dbReference type="FunFam" id="1.25.40.10:FF:000344">
    <property type="entry name" value="Pentatricopeptide repeat-containing protein"/>
    <property type="match status" value="1"/>
</dbReference>
<dbReference type="AlphaFoldDB" id="A0A059AR29"/>
<evidence type="ECO:0000256" key="2">
    <source>
        <dbReference type="ARBA" id="ARBA00061659"/>
    </source>
</evidence>
<dbReference type="EMBL" id="KK198761">
    <property type="protein sequence ID" value="KCW56228.1"/>
    <property type="molecule type" value="Genomic_DNA"/>
</dbReference>
<dbReference type="Gramene" id="KCW56228">
    <property type="protein sequence ID" value="KCW56228"/>
    <property type="gene ID" value="EUGRSUZ_I01978"/>
</dbReference>
<dbReference type="GO" id="GO:0003723">
    <property type="term" value="F:RNA binding"/>
    <property type="evidence" value="ECO:0007669"/>
    <property type="project" value="InterPro"/>
</dbReference>
<evidence type="ECO:0000313" key="4">
    <source>
        <dbReference type="EMBL" id="KCW56229.1"/>
    </source>
</evidence>
<proteinExistence type="inferred from homology"/>
<dbReference type="InterPro" id="IPR011990">
    <property type="entry name" value="TPR-like_helical_dom_sf"/>
</dbReference>
<keyword evidence="1" id="KW-0677">Repeat</keyword>
<dbReference type="InterPro" id="IPR046848">
    <property type="entry name" value="E_motif"/>
</dbReference>
<dbReference type="FunCoup" id="A0A059AR29">
    <property type="interactions" value="14"/>
</dbReference>
<dbReference type="FunFam" id="1.25.40.10:FF:000212">
    <property type="entry name" value="Pentatricopeptide repeat-containing protein At2g03380, mitochondrial"/>
    <property type="match status" value="1"/>
</dbReference>
<feature type="repeat" description="PPR" evidence="3">
    <location>
        <begin position="84"/>
        <end position="118"/>
    </location>
</feature>
<dbReference type="NCBIfam" id="TIGR00756">
    <property type="entry name" value="PPR"/>
    <property type="match status" value="6"/>
</dbReference>
<feature type="repeat" description="PPR" evidence="3">
    <location>
        <begin position="288"/>
        <end position="322"/>
    </location>
</feature>
<dbReference type="SUPFAM" id="SSF48452">
    <property type="entry name" value="TPR-like"/>
    <property type="match status" value="1"/>
</dbReference>
<sequence length="670" mass="73475">MNGRKHLLEPLAQCRSLLQRFKAARSLTNTKLLHARIVVSGLLPTSGSSAAAAAQVLSNLALAYALCGHAPHAAALFDGLPERSPPLCNALIRMYNLCGRHREALRVFVGMLAPGRCPPDNFTYTFVCKACGELSLLDVGFAVHGKVFAAGFDSDAFVQNALLALYMNCGEMAAARKVFDEMQERTVVSWNTMISGYFKNSYAGEAVMIFKLMMNAGVEPDSATVVSVLPACGNLKELDLGKYVHSIVEEKGLGNKNIAVSNALLDMYAKCGRMDEAEAVIREMDKRDVVTWSAMINGYVLNGDVRKALDNYLLMQFDGVKPNPVTISSLLSACGSSFLLKLGRCLHGWSVRQKLESDLLIETALIDMYAKCKRVDVSFHVLARALQKRTAPWNAILSGCVHNGLAKEAIQAFKHMLIEEVEPNLATVNSLLPAYAILADVQQAMNIHGYVARSGWVINVEIITGLIDVYTKCGRLESAHKLFNDIPRNEKDIVGWSVIIAGYGMHGHGEAAVSLFKEMVHSGVHPNEVTFTSVLHACSHAGLVEEGLDLFNFMLNNNPVTPHFDHYTCIVDLLGRAGRLQEAYDLIKAMPFKPNHAVWGALLGACVIHENVELGEIAAKWLFELEPENTGNYVLLAKIYSALGRWKDAEDIRHMMKKIGLRKAPAHSLV</sequence>
<reference evidence="4" key="1">
    <citation type="submission" date="2013-07" db="EMBL/GenBank/DDBJ databases">
        <title>The genome of Eucalyptus grandis.</title>
        <authorList>
            <person name="Schmutz J."/>
            <person name="Hayes R."/>
            <person name="Myburg A."/>
            <person name="Tuskan G."/>
            <person name="Grattapaglia D."/>
            <person name="Rokhsar D.S."/>
        </authorList>
    </citation>
    <scope>NUCLEOTIDE SEQUENCE</scope>
    <source>
        <tissue evidence="4">Leaf extractions</tissue>
    </source>
</reference>
<feature type="repeat" description="PPR" evidence="3">
    <location>
        <begin position="155"/>
        <end position="185"/>
    </location>
</feature>
<evidence type="ECO:0000256" key="1">
    <source>
        <dbReference type="ARBA" id="ARBA00022737"/>
    </source>
</evidence>
<protein>
    <recommendedName>
        <fullName evidence="5">Pentacotripeptide-repeat region of PRORP domain-containing protein</fullName>
    </recommendedName>
</protein>
<dbReference type="KEGG" id="egr:104419386"/>
<evidence type="ECO:0008006" key="5">
    <source>
        <dbReference type="Google" id="ProtNLM"/>
    </source>
</evidence>
<feature type="repeat" description="PPR" evidence="3">
    <location>
        <begin position="186"/>
        <end position="220"/>
    </location>
</feature>
<comment type="similarity">
    <text evidence="2">Belongs to the PPR family. PCMP-E subfamily.</text>
</comment>
<dbReference type="Pfam" id="PF01535">
    <property type="entry name" value="PPR"/>
    <property type="match status" value="5"/>
</dbReference>
<dbReference type="PANTHER" id="PTHR47926:SF493">
    <property type="entry name" value="PENTATRICOPEPTIDE REPEAT-CONTAINING PROTEIN"/>
    <property type="match status" value="1"/>
</dbReference>
<dbReference type="InterPro" id="IPR046960">
    <property type="entry name" value="PPR_At4g14850-like_plant"/>
</dbReference>
<dbReference type="EMBL" id="KK198761">
    <property type="protein sequence ID" value="KCW56229.1"/>
    <property type="molecule type" value="Genomic_DNA"/>
</dbReference>
<dbReference type="Pfam" id="PF20431">
    <property type="entry name" value="E_motif"/>
    <property type="match status" value="1"/>
</dbReference>
<name>A0A059AR29_EUCGR</name>
<dbReference type="OMA" id="SGKHAKC"/>
<feature type="repeat" description="PPR" evidence="3">
    <location>
        <begin position="389"/>
        <end position="423"/>
    </location>
</feature>
<feature type="repeat" description="PPR" evidence="3">
    <location>
        <begin position="492"/>
        <end position="526"/>
    </location>
</feature>
<dbReference type="STRING" id="71139.A0A059AR29"/>
<dbReference type="eggNOG" id="KOG4197">
    <property type="taxonomic scope" value="Eukaryota"/>
</dbReference>
<dbReference type="GO" id="GO:0009451">
    <property type="term" value="P:RNA modification"/>
    <property type="evidence" value="ECO:0007669"/>
    <property type="project" value="InterPro"/>
</dbReference>